<protein>
    <submittedName>
        <fullName evidence="2">Uncharacterized protein</fullName>
    </submittedName>
</protein>
<evidence type="ECO:0000313" key="2">
    <source>
        <dbReference type="EMBL" id="CAK4032891.1"/>
    </source>
</evidence>
<feature type="region of interest" description="Disordered" evidence="1">
    <location>
        <begin position="166"/>
        <end position="218"/>
    </location>
</feature>
<evidence type="ECO:0000256" key="1">
    <source>
        <dbReference type="SAM" id="MobiDB-lite"/>
    </source>
</evidence>
<feature type="compositionally biased region" description="Basic and acidic residues" evidence="1">
    <location>
        <begin position="169"/>
        <end position="182"/>
    </location>
</feature>
<accession>A0AAI8Z5S5</accession>
<comment type="caution">
    <text evidence="2">The sequence shown here is derived from an EMBL/GenBank/DDBJ whole genome shotgun (WGS) entry which is preliminary data.</text>
</comment>
<dbReference type="EMBL" id="CAVMBE010000073">
    <property type="protein sequence ID" value="CAK4032891.1"/>
    <property type="molecule type" value="Genomic_DNA"/>
</dbReference>
<proteinExistence type="predicted"/>
<name>A0AAI8Z5S5_9PEZI</name>
<feature type="compositionally biased region" description="Basic and acidic residues" evidence="1">
    <location>
        <begin position="193"/>
        <end position="205"/>
    </location>
</feature>
<keyword evidence="3" id="KW-1185">Reference proteome</keyword>
<organism evidence="2 3">
    <name type="scientific">Lecanosticta acicola</name>
    <dbReference type="NCBI Taxonomy" id="111012"/>
    <lineage>
        <taxon>Eukaryota</taxon>
        <taxon>Fungi</taxon>
        <taxon>Dikarya</taxon>
        <taxon>Ascomycota</taxon>
        <taxon>Pezizomycotina</taxon>
        <taxon>Dothideomycetes</taxon>
        <taxon>Dothideomycetidae</taxon>
        <taxon>Mycosphaerellales</taxon>
        <taxon>Mycosphaerellaceae</taxon>
        <taxon>Lecanosticta</taxon>
    </lineage>
</organism>
<dbReference type="AlphaFoldDB" id="A0AAI8Z5S5"/>
<sequence length="447" mass="49104">MVSTQKRHHADRPALSRLNAPFRWQVEHLRALLILNEQYPGLSKAAVKTIMWQIFPDMQTRGYGEGHFYDQYQPRWTPSRSSKNWQLVDRPNAFNSSPYTQEELTAFADMNTRVQAAASANNIDLIAAHQLPDFARGQSNTTPQASSLTSALAAPTTAASLYPQASVSRHADEQEDTVKEDNVQTENNASIEEAGKTDTAARDVSAHNPDGMLEGGSDDDEEVIFTISRLGAIEGALDGIFPGDLHPGKLPMFHRCDLTPAGPPDPTTSRFELYPSPRRAETVQAPQDTGIIDPNSNIYKYGGPVVQITVMPGNDKGYERSTAAMICNLEACGTCNSSLGENNQSNTTSPTSGLPFIHSLLDLGKGYHSHAHRKHYYMYDPAPFQSKLQVGVSPYSTYIPAELTRVNVRTHNPIREMAACVAERCEICKKLAGKSKVKAVDGSVTWQ</sequence>
<dbReference type="Proteomes" id="UP001296104">
    <property type="component" value="Unassembled WGS sequence"/>
</dbReference>
<evidence type="ECO:0000313" key="3">
    <source>
        <dbReference type="Proteomes" id="UP001296104"/>
    </source>
</evidence>
<gene>
    <name evidence="2" type="ORF">LECACI_7A008049</name>
</gene>
<reference evidence="2" key="1">
    <citation type="submission" date="2023-11" db="EMBL/GenBank/DDBJ databases">
        <authorList>
            <person name="Alioto T."/>
            <person name="Alioto T."/>
            <person name="Gomez Garrido J."/>
        </authorList>
    </citation>
    <scope>NUCLEOTIDE SEQUENCE</scope>
</reference>